<proteinExistence type="predicted"/>
<sequence>MHLPSIITLCPRVVFCARNAASNRRTNAERITCRRECEQAYESRKQVALYSPEHQTLPELNHSAHTLGRVGLRGLTHEATGDHETKLDLGIL</sequence>
<evidence type="ECO:0000313" key="1">
    <source>
        <dbReference type="EMBL" id="EGN95147.1"/>
    </source>
</evidence>
<dbReference type="AlphaFoldDB" id="F8Q992"/>
<dbReference type="EMBL" id="GL945486">
    <property type="protein sequence ID" value="EGN95147.1"/>
    <property type="molecule type" value="Genomic_DNA"/>
</dbReference>
<keyword evidence="2" id="KW-1185">Reference proteome</keyword>
<accession>F8Q992</accession>
<dbReference type="HOGENOM" id="CLU_2414635_0_0_1"/>
<protein>
    <submittedName>
        <fullName evidence="1">Uncharacterized protein</fullName>
    </submittedName>
</protein>
<reference evidence="2" key="1">
    <citation type="journal article" date="2011" name="Science">
        <title>The plant cell wall-decomposing machinery underlies the functional diversity of forest fungi.</title>
        <authorList>
            <person name="Eastwood D.C."/>
            <person name="Floudas D."/>
            <person name="Binder M."/>
            <person name="Majcherczyk A."/>
            <person name="Schneider P."/>
            <person name="Aerts A."/>
            <person name="Asiegbu F.O."/>
            <person name="Baker S.E."/>
            <person name="Barry K."/>
            <person name="Bendiksby M."/>
            <person name="Blumentritt M."/>
            <person name="Coutinho P.M."/>
            <person name="Cullen D."/>
            <person name="de Vries R.P."/>
            <person name="Gathman A."/>
            <person name="Goodell B."/>
            <person name="Henrissat B."/>
            <person name="Ihrmark K."/>
            <person name="Kauserud H."/>
            <person name="Kohler A."/>
            <person name="LaButti K."/>
            <person name="Lapidus A."/>
            <person name="Lavin J.L."/>
            <person name="Lee Y.-H."/>
            <person name="Lindquist E."/>
            <person name="Lilly W."/>
            <person name="Lucas S."/>
            <person name="Morin E."/>
            <person name="Murat C."/>
            <person name="Oguiza J.A."/>
            <person name="Park J."/>
            <person name="Pisabarro A.G."/>
            <person name="Riley R."/>
            <person name="Rosling A."/>
            <person name="Salamov A."/>
            <person name="Schmidt O."/>
            <person name="Schmutz J."/>
            <person name="Skrede I."/>
            <person name="Stenlid J."/>
            <person name="Wiebenga A."/>
            <person name="Xie X."/>
            <person name="Kuees U."/>
            <person name="Hibbett D.S."/>
            <person name="Hoffmeister D."/>
            <person name="Hoegberg N."/>
            <person name="Martin F."/>
            <person name="Grigoriev I.V."/>
            <person name="Watkinson S.C."/>
        </authorList>
    </citation>
    <scope>NUCLEOTIDE SEQUENCE [LARGE SCALE GENOMIC DNA]</scope>
    <source>
        <strain evidence="2">strain S7.3</strain>
    </source>
</reference>
<gene>
    <name evidence="1" type="ORF">SERLA73DRAFT_187470</name>
</gene>
<evidence type="ECO:0000313" key="2">
    <source>
        <dbReference type="Proteomes" id="UP000008063"/>
    </source>
</evidence>
<name>F8Q992_SERL3</name>
<dbReference type="Proteomes" id="UP000008063">
    <property type="component" value="Unassembled WGS sequence"/>
</dbReference>
<dbReference type="InParanoid" id="F8Q992"/>
<organism evidence="2">
    <name type="scientific">Serpula lacrymans var. lacrymans (strain S7.3)</name>
    <name type="common">Dry rot fungus</name>
    <dbReference type="NCBI Taxonomy" id="936435"/>
    <lineage>
        <taxon>Eukaryota</taxon>
        <taxon>Fungi</taxon>
        <taxon>Dikarya</taxon>
        <taxon>Basidiomycota</taxon>
        <taxon>Agaricomycotina</taxon>
        <taxon>Agaricomycetes</taxon>
        <taxon>Agaricomycetidae</taxon>
        <taxon>Boletales</taxon>
        <taxon>Coniophorineae</taxon>
        <taxon>Serpulaceae</taxon>
        <taxon>Serpula</taxon>
    </lineage>
</organism>